<sequence>MTPLDSLGGGILAYELAVVSSIWSSLYPKISPLHPSQPSRERERASIGLVESYEQGDEDVVIGNPRRGCSGSLGCIARTSKTKRRCMHVSFYETAYEAALALSNARTRYGYRVEK</sequence>
<dbReference type="AlphaFoldDB" id="A0A1Y2E332"/>
<reference evidence="1 2" key="1">
    <citation type="submission" date="2016-07" db="EMBL/GenBank/DDBJ databases">
        <title>Pervasive Adenine N6-methylation of Active Genes in Fungi.</title>
        <authorList>
            <consortium name="DOE Joint Genome Institute"/>
            <person name="Mondo S.J."/>
            <person name="Dannebaum R.O."/>
            <person name="Kuo R.C."/>
            <person name="Labutti K."/>
            <person name="Haridas S."/>
            <person name="Kuo A."/>
            <person name="Salamov A."/>
            <person name="Ahrendt S.R."/>
            <person name="Lipzen A."/>
            <person name="Sullivan W."/>
            <person name="Andreopoulos W.B."/>
            <person name="Clum A."/>
            <person name="Lindquist E."/>
            <person name="Daum C."/>
            <person name="Ramamoorthy G.K."/>
            <person name="Gryganskyi A."/>
            <person name="Culley D."/>
            <person name="Magnuson J.K."/>
            <person name="James T.Y."/>
            <person name="O'Malley M.A."/>
            <person name="Stajich J.E."/>
            <person name="Spatafora J.W."/>
            <person name="Visel A."/>
            <person name="Grigoriev I.V."/>
        </authorList>
    </citation>
    <scope>NUCLEOTIDE SEQUENCE [LARGE SCALE GENOMIC DNA]</scope>
    <source>
        <strain evidence="1 2">CBS 129021</strain>
    </source>
</reference>
<dbReference type="RefSeq" id="XP_040716821.1">
    <property type="nucleotide sequence ID" value="XM_040859904.1"/>
</dbReference>
<evidence type="ECO:0000313" key="1">
    <source>
        <dbReference type="EMBL" id="ORY65857.1"/>
    </source>
</evidence>
<keyword evidence="2" id="KW-1185">Reference proteome</keyword>
<dbReference type="GeneID" id="63776116"/>
<protein>
    <submittedName>
        <fullName evidence="1">Uncharacterized protein</fullName>
    </submittedName>
</protein>
<evidence type="ECO:0000313" key="2">
    <source>
        <dbReference type="Proteomes" id="UP000193689"/>
    </source>
</evidence>
<dbReference type="Proteomes" id="UP000193689">
    <property type="component" value="Unassembled WGS sequence"/>
</dbReference>
<comment type="caution">
    <text evidence="1">The sequence shown here is derived from an EMBL/GenBank/DDBJ whole genome shotgun (WGS) entry which is preliminary data.</text>
</comment>
<dbReference type="InParanoid" id="A0A1Y2E332"/>
<gene>
    <name evidence="1" type="ORF">BCR38DRAFT_428570</name>
</gene>
<name>A0A1Y2E332_9PEZI</name>
<dbReference type="EMBL" id="MCFJ01000005">
    <property type="protein sequence ID" value="ORY65857.1"/>
    <property type="molecule type" value="Genomic_DNA"/>
</dbReference>
<accession>A0A1Y2E332</accession>
<organism evidence="1 2">
    <name type="scientific">Pseudomassariella vexata</name>
    <dbReference type="NCBI Taxonomy" id="1141098"/>
    <lineage>
        <taxon>Eukaryota</taxon>
        <taxon>Fungi</taxon>
        <taxon>Dikarya</taxon>
        <taxon>Ascomycota</taxon>
        <taxon>Pezizomycotina</taxon>
        <taxon>Sordariomycetes</taxon>
        <taxon>Xylariomycetidae</taxon>
        <taxon>Amphisphaeriales</taxon>
        <taxon>Pseudomassariaceae</taxon>
        <taxon>Pseudomassariella</taxon>
    </lineage>
</organism>
<proteinExistence type="predicted"/>